<evidence type="ECO:0000313" key="1">
    <source>
        <dbReference type="EMBL" id="KAL0012394.1"/>
    </source>
</evidence>
<gene>
    <name evidence="1" type="ORF">SO802_007502</name>
</gene>
<dbReference type="AlphaFoldDB" id="A0AAW2DQI0"/>
<dbReference type="EMBL" id="JAZDWU010000002">
    <property type="protein sequence ID" value="KAL0012394.1"/>
    <property type="molecule type" value="Genomic_DNA"/>
</dbReference>
<sequence>MATCWLDIPSSAQEHWMNTLPDTLLGKADLIALEVGDVDEVGGARGEAGGLEHCCDRGGAVGDLVELFGIKVVEEDMEGEEVFDGVDVRVGGEEVAHGGIVDGANGYGGAVVDLVGEVCEGEVVVEGREV</sequence>
<keyword evidence="2" id="KW-1185">Reference proteome</keyword>
<organism evidence="1 2">
    <name type="scientific">Lithocarpus litseifolius</name>
    <dbReference type="NCBI Taxonomy" id="425828"/>
    <lineage>
        <taxon>Eukaryota</taxon>
        <taxon>Viridiplantae</taxon>
        <taxon>Streptophyta</taxon>
        <taxon>Embryophyta</taxon>
        <taxon>Tracheophyta</taxon>
        <taxon>Spermatophyta</taxon>
        <taxon>Magnoliopsida</taxon>
        <taxon>eudicotyledons</taxon>
        <taxon>Gunneridae</taxon>
        <taxon>Pentapetalae</taxon>
        <taxon>rosids</taxon>
        <taxon>fabids</taxon>
        <taxon>Fagales</taxon>
        <taxon>Fagaceae</taxon>
        <taxon>Lithocarpus</taxon>
    </lineage>
</organism>
<protein>
    <submittedName>
        <fullName evidence="1">Uncharacterized protein</fullName>
    </submittedName>
</protein>
<comment type="caution">
    <text evidence="1">The sequence shown here is derived from an EMBL/GenBank/DDBJ whole genome shotgun (WGS) entry which is preliminary data.</text>
</comment>
<dbReference type="Proteomes" id="UP001459277">
    <property type="component" value="Unassembled WGS sequence"/>
</dbReference>
<reference evidence="1 2" key="1">
    <citation type="submission" date="2024-01" db="EMBL/GenBank/DDBJ databases">
        <title>A telomere-to-telomere, gap-free genome of sweet tea (Lithocarpus litseifolius).</title>
        <authorList>
            <person name="Zhou J."/>
        </authorList>
    </citation>
    <scope>NUCLEOTIDE SEQUENCE [LARGE SCALE GENOMIC DNA]</scope>
    <source>
        <strain evidence="1">Zhou-2022a</strain>
        <tissue evidence="1">Leaf</tissue>
    </source>
</reference>
<accession>A0AAW2DQI0</accession>
<evidence type="ECO:0000313" key="2">
    <source>
        <dbReference type="Proteomes" id="UP001459277"/>
    </source>
</evidence>
<name>A0AAW2DQI0_9ROSI</name>
<proteinExistence type="predicted"/>